<dbReference type="Pfam" id="PF21623">
    <property type="entry name" value="HK_sensor_dom_bact"/>
    <property type="match status" value="1"/>
</dbReference>
<dbReference type="InterPro" id="IPR029151">
    <property type="entry name" value="Sensor-like_sf"/>
</dbReference>
<evidence type="ECO:0000256" key="8">
    <source>
        <dbReference type="SAM" id="Phobius"/>
    </source>
</evidence>
<dbReference type="InterPro" id="IPR048760">
    <property type="entry name" value="VP0354-like_sensor_dom"/>
</dbReference>
<keyword evidence="11" id="KW-1185">Reference proteome</keyword>
<dbReference type="Gene3D" id="3.30.565.10">
    <property type="entry name" value="Histidine kinase-like ATPase, C-terminal domain"/>
    <property type="match status" value="1"/>
</dbReference>
<gene>
    <name evidence="10" type="ORF">GCM10010982_22260</name>
</gene>
<evidence type="ECO:0000313" key="10">
    <source>
        <dbReference type="EMBL" id="GGO69937.1"/>
    </source>
</evidence>
<feature type="domain" description="Histidine kinase" evidence="9">
    <location>
        <begin position="396"/>
        <end position="627"/>
    </location>
</feature>
<feature type="transmembrane region" description="Helical" evidence="8">
    <location>
        <begin position="12"/>
        <end position="34"/>
    </location>
</feature>
<evidence type="ECO:0000256" key="1">
    <source>
        <dbReference type="ARBA" id="ARBA00000085"/>
    </source>
</evidence>
<dbReference type="PRINTS" id="PR00344">
    <property type="entry name" value="BCTRLSENSOR"/>
</dbReference>
<evidence type="ECO:0000259" key="9">
    <source>
        <dbReference type="PROSITE" id="PS50109"/>
    </source>
</evidence>
<dbReference type="PANTHER" id="PTHR43065:SF42">
    <property type="entry name" value="TWO-COMPONENT SENSOR PPRA"/>
    <property type="match status" value="1"/>
</dbReference>
<dbReference type="EMBL" id="BMLS01000003">
    <property type="protein sequence ID" value="GGO69937.1"/>
    <property type="molecule type" value="Genomic_DNA"/>
</dbReference>
<dbReference type="PROSITE" id="PS50109">
    <property type="entry name" value="HIS_KIN"/>
    <property type="match status" value="1"/>
</dbReference>
<feature type="coiled-coil region" evidence="7">
    <location>
        <begin position="346"/>
        <end position="380"/>
    </location>
</feature>
<dbReference type="GO" id="GO:0004673">
    <property type="term" value="F:protein histidine kinase activity"/>
    <property type="evidence" value="ECO:0007669"/>
    <property type="project" value="UniProtKB-EC"/>
</dbReference>
<dbReference type="GO" id="GO:0005886">
    <property type="term" value="C:plasma membrane"/>
    <property type="evidence" value="ECO:0007669"/>
    <property type="project" value="UniProtKB-SubCell"/>
</dbReference>
<accession>A0A918DJT4</accession>
<evidence type="ECO:0000256" key="2">
    <source>
        <dbReference type="ARBA" id="ARBA00004651"/>
    </source>
</evidence>
<keyword evidence="6 8" id="KW-1133">Transmembrane helix</keyword>
<dbReference type="EC" id="2.7.13.3" evidence="3"/>
<organism evidence="10 11">
    <name type="scientific">Bowmanella pacifica</name>
    <dbReference type="NCBI Taxonomy" id="502051"/>
    <lineage>
        <taxon>Bacteria</taxon>
        <taxon>Pseudomonadati</taxon>
        <taxon>Pseudomonadota</taxon>
        <taxon>Gammaproteobacteria</taxon>
        <taxon>Alteromonadales</taxon>
        <taxon>Alteromonadaceae</taxon>
        <taxon>Bowmanella</taxon>
    </lineage>
</organism>
<keyword evidence="4" id="KW-1003">Cell membrane</keyword>
<feature type="transmembrane region" description="Helical" evidence="8">
    <location>
        <begin position="315"/>
        <end position="340"/>
    </location>
</feature>
<dbReference type="PANTHER" id="PTHR43065">
    <property type="entry name" value="SENSOR HISTIDINE KINASE"/>
    <property type="match status" value="1"/>
</dbReference>
<name>A0A918DJT4_9ALTE</name>
<evidence type="ECO:0000256" key="4">
    <source>
        <dbReference type="ARBA" id="ARBA00022475"/>
    </source>
</evidence>
<dbReference type="InterPro" id="IPR005467">
    <property type="entry name" value="His_kinase_dom"/>
</dbReference>
<sequence>MKGAKASNKPAIYKAAVLAFLLLGAVLILARFIYSEMLNARLASLESEQQQLLTNAMVHFSIQVGDIRKLTRLLKESEGVNVALEKAPVDVAALTSKFVRFTKSSPLISQLRWLDAMGNEKVRVNVEQNQPIVVPPSMLQNKASRYYFQQGRMADAGKVYVSAIDLNREHGEIVVPFQPTIRATIRTGQQGSESDGLLVINVDLTSLFQRVAALAGTTPSDIELLSPEGYWLMHPDKDLLWGADLGEWQVNAGALYPSVWDKLQLNNLSVFVEGGRLWQFQRFPLNTIQANREGASNYLYFVVSSQPSVLEKLQFMPALLSLSLGGVLLLVGGIVIARLYRTDTDIIQLNDKLTKEKQELADAYQQLNRSLEQQKLLQDELVESKKLSSLGMMVAGVAHELNTPNGGALMAVTSLKEALHTLKEQVKKGLSKAELEHFLAYSEQGISLAERNLRNMSALILSFKRLALDRSDEELHEFSLLQLTEDLLLTMKPKIKKTRINLHNRISPSLVMYSYPGYLSQTLQNLIDNAINHGFSPGQTGNVWVDASIEQNEMVRITVSDDGNGIDADIRDRIFDPFVTSGRGQGHTGLGMHLVNQWVTKFLRGRIQLDAEPGKGTTWILTLVKTVNQQQQAS</sequence>
<proteinExistence type="predicted"/>
<evidence type="ECO:0000256" key="3">
    <source>
        <dbReference type="ARBA" id="ARBA00012438"/>
    </source>
</evidence>
<comment type="subcellular location">
    <subcellularLocation>
        <location evidence="2">Cell membrane</location>
        <topology evidence="2">Multi-pass membrane protein</topology>
    </subcellularLocation>
</comment>
<evidence type="ECO:0000256" key="6">
    <source>
        <dbReference type="ARBA" id="ARBA00022989"/>
    </source>
</evidence>
<dbReference type="RefSeq" id="WP_188694767.1">
    <property type="nucleotide sequence ID" value="NZ_BMLS01000003.1"/>
</dbReference>
<evidence type="ECO:0000256" key="7">
    <source>
        <dbReference type="SAM" id="Coils"/>
    </source>
</evidence>
<dbReference type="CDD" id="cd00075">
    <property type="entry name" value="HATPase"/>
    <property type="match status" value="1"/>
</dbReference>
<dbReference type="InterPro" id="IPR003594">
    <property type="entry name" value="HATPase_dom"/>
</dbReference>
<reference evidence="10" key="1">
    <citation type="journal article" date="2014" name="Int. J. Syst. Evol. Microbiol.">
        <title>Complete genome sequence of Corynebacterium casei LMG S-19264T (=DSM 44701T), isolated from a smear-ripened cheese.</title>
        <authorList>
            <consortium name="US DOE Joint Genome Institute (JGI-PGF)"/>
            <person name="Walter F."/>
            <person name="Albersmeier A."/>
            <person name="Kalinowski J."/>
            <person name="Ruckert C."/>
        </authorList>
    </citation>
    <scope>NUCLEOTIDE SEQUENCE</scope>
    <source>
        <strain evidence="10">CGMCC 1.7086</strain>
    </source>
</reference>
<comment type="caution">
    <text evidence="10">The sequence shown here is derived from an EMBL/GenBank/DDBJ whole genome shotgun (WGS) entry which is preliminary data.</text>
</comment>
<comment type="catalytic activity">
    <reaction evidence="1">
        <text>ATP + protein L-histidine = ADP + protein N-phospho-L-histidine.</text>
        <dbReference type="EC" id="2.7.13.3"/>
    </reaction>
</comment>
<dbReference type="InterPro" id="IPR004358">
    <property type="entry name" value="Sig_transdc_His_kin-like_C"/>
</dbReference>
<keyword evidence="5 8" id="KW-0812">Transmembrane</keyword>
<dbReference type="InterPro" id="IPR036890">
    <property type="entry name" value="HATPase_C_sf"/>
</dbReference>
<dbReference type="AlphaFoldDB" id="A0A918DJT4"/>
<evidence type="ECO:0000256" key="5">
    <source>
        <dbReference type="ARBA" id="ARBA00022692"/>
    </source>
</evidence>
<dbReference type="Gene3D" id="3.30.450.20">
    <property type="entry name" value="PAS domain"/>
    <property type="match status" value="2"/>
</dbReference>
<reference evidence="10" key="2">
    <citation type="submission" date="2020-09" db="EMBL/GenBank/DDBJ databases">
        <authorList>
            <person name="Sun Q."/>
            <person name="Zhou Y."/>
        </authorList>
    </citation>
    <scope>NUCLEOTIDE SEQUENCE</scope>
    <source>
        <strain evidence="10">CGMCC 1.7086</strain>
    </source>
</reference>
<dbReference type="Proteomes" id="UP000606935">
    <property type="component" value="Unassembled WGS sequence"/>
</dbReference>
<dbReference type="SUPFAM" id="SSF103190">
    <property type="entry name" value="Sensory domain-like"/>
    <property type="match status" value="2"/>
</dbReference>
<dbReference type="SMART" id="SM00387">
    <property type="entry name" value="HATPase_c"/>
    <property type="match status" value="1"/>
</dbReference>
<keyword evidence="8" id="KW-0472">Membrane</keyword>
<keyword evidence="7" id="KW-0175">Coiled coil</keyword>
<evidence type="ECO:0000313" key="11">
    <source>
        <dbReference type="Proteomes" id="UP000606935"/>
    </source>
</evidence>
<protein>
    <recommendedName>
        <fullName evidence="3">histidine kinase</fullName>
        <ecNumber evidence="3">2.7.13.3</ecNumber>
    </recommendedName>
</protein>
<dbReference type="SUPFAM" id="SSF55874">
    <property type="entry name" value="ATPase domain of HSP90 chaperone/DNA topoisomerase II/histidine kinase"/>
    <property type="match status" value="1"/>
</dbReference>
<dbReference type="Gene3D" id="1.10.287.130">
    <property type="match status" value="1"/>
</dbReference>
<dbReference type="Pfam" id="PF02518">
    <property type="entry name" value="HATPase_c"/>
    <property type="match status" value="1"/>
</dbReference>